<dbReference type="STRING" id="486698.AWC22_17570"/>
<proteinExistence type="predicted"/>
<organism evidence="1 2">
    <name type="scientific">Mycobacterium riyadhense</name>
    <dbReference type="NCBI Taxonomy" id="486698"/>
    <lineage>
        <taxon>Bacteria</taxon>
        <taxon>Bacillati</taxon>
        <taxon>Actinomycetota</taxon>
        <taxon>Actinomycetes</taxon>
        <taxon>Mycobacteriales</taxon>
        <taxon>Mycobacteriaceae</taxon>
        <taxon>Mycobacterium</taxon>
    </lineage>
</organism>
<dbReference type="AlphaFoldDB" id="A0A1X2CY89"/>
<gene>
    <name evidence="1" type="ORF">AWC22_17570</name>
</gene>
<protein>
    <submittedName>
        <fullName evidence="1">Uncharacterized protein</fullName>
    </submittedName>
</protein>
<comment type="caution">
    <text evidence="1">The sequence shown here is derived from an EMBL/GenBank/DDBJ whole genome shotgun (WGS) entry which is preliminary data.</text>
</comment>
<dbReference type="EMBL" id="LQPQ01000063">
    <property type="protein sequence ID" value="ORW80887.1"/>
    <property type="molecule type" value="Genomic_DNA"/>
</dbReference>
<evidence type="ECO:0000313" key="2">
    <source>
        <dbReference type="Proteomes" id="UP000193087"/>
    </source>
</evidence>
<reference evidence="1 2" key="1">
    <citation type="submission" date="2016-01" db="EMBL/GenBank/DDBJ databases">
        <title>The new phylogeny of the genus Mycobacterium.</title>
        <authorList>
            <person name="Tarcisio F."/>
            <person name="Conor M."/>
            <person name="Antonella G."/>
            <person name="Elisabetta G."/>
            <person name="Giulia F.S."/>
            <person name="Sara T."/>
            <person name="Anna F."/>
            <person name="Clotilde B."/>
            <person name="Roberto B."/>
            <person name="Veronica D.S."/>
            <person name="Fabio R."/>
            <person name="Monica P."/>
            <person name="Olivier J."/>
            <person name="Enrico T."/>
            <person name="Nicola S."/>
        </authorList>
    </citation>
    <scope>NUCLEOTIDE SEQUENCE [LARGE SCALE GENOMIC DNA]</scope>
    <source>
        <strain evidence="1 2">DSM 45176</strain>
    </source>
</reference>
<dbReference type="Proteomes" id="UP000193087">
    <property type="component" value="Unassembled WGS sequence"/>
</dbReference>
<evidence type="ECO:0000313" key="1">
    <source>
        <dbReference type="EMBL" id="ORW80887.1"/>
    </source>
</evidence>
<accession>A0A1X2CY89</accession>
<name>A0A1X2CY89_9MYCO</name>
<sequence>MMIDSNGDAITTMPAIKLITPTKMFHPRPGSAGSLMAETVVATPRKMNPMPIQMASNRTALPK</sequence>
<keyword evidence="2" id="KW-1185">Reference proteome</keyword>